<dbReference type="PANTHER" id="PTHR13748">
    <property type="entry name" value="COBW-RELATED"/>
    <property type="match status" value="1"/>
</dbReference>
<dbReference type="Pfam" id="PF02492">
    <property type="entry name" value="cobW"/>
    <property type="match status" value="1"/>
</dbReference>
<dbReference type="SUPFAM" id="SSF52540">
    <property type="entry name" value="P-loop containing nucleoside triphosphate hydrolases"/>
    <property type="match status" value="1"/>
</dbReference>
<evidence type="ECO:0000313" key="2">
    <source>
        <dbReference type="EMBL" id="RYJ60692.1"/>
    </source>
</evidence>
<organism evidence="2 3">
    <name type="scientific">Pseudomonas songnenensis</name>
    <dbReference type="NCBI Taxonomy" id="1176259"/>
    <lineage>
        <taxon>Bacteria</taxon>
        <taxon>Pseudomonadati</taxon>
        <taxon>Pseudomonadota</taxon>
        <taxon>Gammaproteobacteria</taxon>
        <taxon>Pseudomonadales</taxon>
        <taxon>Pseudomonadaceae</taxon>
        <taxon>Pseudomonas</taxon>
    </lineage>
</organism>
<dbReference type="PANTHER" id="PTHR13748:SF46">
    <property type="entry name" value="ZINC CHAPERONE YEIR"/>
    <property type="match status" value="1"/>
</dbReference>
<name>A0A482UCG7_9PSED</name>
<evidence type="ECO:0000259" key="1">
    <source>
        <dbReference type="Pfam" id="PF02492"/>
    </source>
</evidence>
<dbReference type="RefSeq" id="WP_126190312.1">
    <property type="nucleotide sequence ID" value="NZ_RWYU02000008.1"/>
</dbReference>
<proteinExistence type="predicted"/>
<dbReference type="AlphaFoldDB" id="A0A482UCG7"/>
<dbReference type="GO" id="GO:0005737">
    <property type="term" value="C:cytoplasm"/>
    <property type="evidence" value="ECO:0007669"/>
    <property type="project" value="TreeGrafter"/>
</dbReference>
<accession>A0A482UCG7</accession>
<gene>
    <name evidence="2" type="ORF">EJA06_018465</name>
</gene>
<evidence type="ECO:0000313" key="3">
    <source>
        <dbReference type="Proteomes" id="UP000282800"/>
    </source>
</evidence>
<dbReference type="EMBL" id="RWYU02000008">
    <property type="protein sequence ID" value="RYJ60692.1"/>
    <property type="molecule type" value="Genomic_DNA"/>
</dbReference>
<feature type="domain" description="CobW/HypB/UreG nucleotide-binding" evidence="1">
    <location>
        <begin position="12"/>
        <end position="172"/>
    </location>
</feature>
<dbReference type="InterPro" id="IPR051316">
    <property type="entry name" value="Zinc-reg_GTPase_activator"/>
</dbReference>
<dbReference type="OrthoDB" id="9808822at2"/>
<dbReference type="CDD" id="cd03112">
    <property type="entry name" value="CobW-like"/>
    <property type="match status" value="1"/>
</dbReference>
<dbReference type="InterPro" id="IPR003495">
    <property type="entry name" value="CobW/HypB/UreG_nucleotide-bd"/>
</dbReference>
<reference evidence="2 3" key="1">
    <citation type="submission" date="2019-01" db="EMBL/GenBank/DDBJ databases">
        <title>High-quality draft genome of. Pseudomonas songnenensis str. L103, a full-fledged denitrifier isolated from 100 meters deep aquifer in a heavily nitrogen fertilized agricultural area.</title>
        <authorList>
            <person name="Liu M."/>
            <person name="Liu B."/>
        </authorList>
    </citation>
    <scope>NUCLEOTIDE SEQUENCE [LARGE SCALE GENOMIC DNA]</scope>
    <source>
        <strain evidence="2 3">L103</strain>
    </source>
</reference>
<dbReference type="Gene3D" id="3.40.50.300">
    <property type="entry name" value="P-loop containing nucleotide triphosphate hydrolases"/>
    <property type="match status" value="1"/>
</dbReference>
<comment type="caution">
    <text evidence="2">The sequence shown here is derived from an EMBL/GenBank/DDBJ whole genome shotgun (WGS) entry which is preliminary data.</text>
</comment>
<sequence>MRTIAAMLEHIPTHLIAGPLGAGKTSLIRDLLSQKPADERWAVLINEFGQIGLDAALLSTGADGITLAEIPGGCLCCVNGVPFQVGLGRLLRQAHPDRLLIEPSGLGHPAELLRQLSQAPWRTVLAVQPTVLVLDADALSRGLPLPDSQQQTMADAGLLLMNKSESLDEAARVALSGRLPRRPLLWTSQGRLPIARLPGIAVRASEQSQAVALPTGAASLPQVWLDPSKAICQVQATPENWSIGWRWHPSQRFDLEKIAQWLAQWPWRRAKLVVHGGNGWQSANALDGDTLVFSPSEWRRDSRIELIFAEPQPQAELERAMDGCRIRA</sequence>
<dbReference type="Proteomes" id="UP000282800">
    <property type="component" value="Unassembled WGS sequence"/>
</dbReference>
<dbReference type="InterPro" id="IPR027417">
    <property type="entry name" value="P-loop_NTPase"/>
</dbReference>
<protein>
    <submittedName>
        <fullName evidence="2">GTP-binding protein</fullName>
    </submittedName>
</protein>